<evidence type="ECO:0000313" key="5">
    <source>
        <dbReference type="EMBL" id="RCK49681.1"/>
    </source>
</evidence>
<comment type="similarity">
    <text evidence="1">Belongs to the Skp family.</text>
</comment>
<accession>A0A154KN67</accession>
<dbReference type="PANTHER" id="PTHR35089">
    <property type="entry name" value="CHAPERONE PROTEIN SKP"/>
    <property type="match status" value="1"/>
</dbReference>
<evidence type="ECO:0000256" key="1">
    <source>
        <dbReference type="ARBA" id="ARBA00009091"/>
    </source>
</evidence>
<gene>
    <name evidence="6" type="ORF">SAMN05428964_101200</name>
    <name evidence="5" type="ORF">TH44_13835</name>
</gene>
<dbReference type="InterPro" id="IPR024930">
    <property type="entry name" value="Skp_dom_sf"/>
</dbReference>
<feature type="coiled-coil region" evidence="3">
    <location>
        <begin position="67"/>
        <end position="94"/>
    </location>
</feature>
<dbReference type="RefSeq" id="WP_062948613.1">
    <property type="nucleotide sequence ID" value="NZ_JALLPZ010000001.1"/>
</dbReference>
<proteinExistence type="inferred from homology"/>
<dbReference type="SMART" id="SM00935">
    <property type="entry name" value="OmpH"/>
    <property type="match status" value="1"/>
</dbReference>
<keyword evidence="2 4" id="KW-0732">Signal</keyword>
<protein>
    <submittedName>
        <fullName evidence="5 6">Membrane protein</fullName>
    </submittedName>
</protein>
<evidence type="ECO:0000256" key="3">
    <source>
        <dbReference type="SAM" id="Coils"/>
    </source>
</evidence>
<dbReference type="Proteomes" id="UP000252266">
    <property type="component" value="Unassembled WGS sequence"/>
</dbReference>
<sequence length="194" mass="21855">MKMMKSIQTAIAAIAMTFAVGAMTVASAQENTGAEDTTAVVMIVDFEGIMREASAMQDMTKQIKTRQEAYQQEIEKRQQALRKEEQEIAQQRTLLSADVIQQKQKEFQQKVADFQKFAQGRNRILDEALNSSRVKFQKTLIEVIADVAEQRKATLVLHKSQVILHANAMDASKEVFDRVNKAMPTLSVEFKEAS</sequence>
<dbReference type="Pfam" id="PF03938">
    <property type="entry name" value="OmpH"/>
    <property type="match status" value="1"/>
</dbReference>
<evidence type="ECO:0000313" key="8">
    <source>
        <dbReference type="Proteomes" id="UP000252266"/>
    </source>
</evidence>
<reference evidence="5 8" key="1">
    <citation type="submission" date="2014-07" db="EMBL/GenBank/DDBJ databases">
        <title>Draft genome sequence of Thalassospira xiamenensis IB13.</title>
        <authorList>
            <person name="Lai Q."/>
            <person name="Shao Z."/>
        </authorList>
    </citation>
    <scope>NUCLEOTIDE SEQUENCE [LARGE SCALE GENOMIC DNA]</scope>
    <source>
        <strain evidence="5 8">IB13</strain>
    </source>
</reference>
<dbReference type="EMBL" id="JPWJ01000007">
    <property type="protein sequence ID" value="RCK49681.1"/>
    <property type="molecule type" value="Genomic_DNA"/>
</dbReference>
<dbReference type="GO" id="GO:0050821">
    <property type="term" value="P:protein stabilization"/>
    <property type="evidence" value="ECO:0007669"/>
    <property type="project" value="TreeGrafter"/>
</dbReference>
<dbReference type="PANTHER" id="PTHR35089:SF1">
    <property type="entry name" value="CHAPERONE PROTEIN SKP"/>
    <property type="match status" value="1"/>
</dbReference>
<evidence type="ECO:0000256" key="4">
    <source>
        <dbReference type="SAM" id="SignalP"/>
    </source>
</evidence>
<feature type="signal peptide" evidence="4">
    <location>
        <begin position="1"/>
        <end position="28"/>
    </location>
</feature>
<keyword evidence="3" id="KW-0175">Coiled coil</keyword>
<evidence type="ECO:0000313" key="6">
    <source>
        <dbReference type="EMBL" id="SOB90248.1"/>
    </source>
</evidence>
<feature type="chain" id="PRO_5015051427" evidence="4">
    <location>
        <begin position="29"/>
        <end position="194"/>
    </location>
</feature>
<dbReference type="AlphaFoldDB" id="A0A154KN67"/>
<dbReference type="SUPFAM" id="SSF111384">
    <property type="entry name" value="OmpH-like"/>
    <property type="match status" value="1"/>
</dbReference>
<dbReference type="Gene3D" id="3.30.910.20">
    <property type="entry name" value="Skp domain"/>
    <property type="match status" value="1"/>
</dbReference>
<evidence type="ECO:0000313" key="7">
    <source>
        <dbReference type="Proteomes" id="UP000219068"/>
    </source>
</evidence>
<dbReference type="InterPro" id="IPR005632">
    <property type="entry name" value="Chaperone_Skp"/>
</dbReference>
<dbReference type="Proteomes" id="UP000219068">
    <property type="component" value="Unassembled WGS sequence"/>
</dbReference>
<dbReference type="GO" id="GO:0005829">
    <property type="term" value="C:cytosol"/>
    <property type="evidence" value="ECO:0007669"/>
    <property type="project" value="TreeGrafter"/>
</dbReference>
<evidence type="ECO:0000256" key="2">
    <source>
        <dbReference type="ARBA" id="ARBA00022729"/>
    </source>
</evidence>
<organism evidence="5 8">
    <name type="scientific">Thalassospira xiamenensis</name>
    <dbReference type="NCBI Taxonomy" id="220697"/>
    <lineage>
        <taxon>Bacteria</taxon>
        <taxon>Pseudomonadati</taxon>
        <taxon>Pseudomonadota</taxon>
        <taxon>Alphaproteobacteria</taxon>
        <taxon>Rhodospirillales</taxon>
        <taxon>Thalassospiraceae</taxon>
        <taxon>Thalassospira</taxon>
    </lineage>
</organism>
<dbReference type="EMBL" id="OBMM01000001">
    <property type="protein sequence ID" value="SOB90248.1"/>
    <property type="molecule type" value="Genomic_DNA"/>
</dbReference>
<reference evidence="6 7" key="2">
    <citation type="submission" date="2017-08" db="EMBL/GenBank/DDBJ databases">
        <authorList>
            <person name="de Groot N.N."/>
        </authorList>
    </citation>
    <scope>NUCLEOTIDE SEQUENCE [LARGE SCALE GENOMIC DNA]</scope>
    <source>
        <strain evidence="6 7">USBA 78</strain>
    </source>
</reference>
<dbReference type="GO" id="GO:0051082">
    <property type="term" value="F:unfolded protein binding"/>
    <property type="evidence" value="ECO:0007669"/>
    <property type="project" value="InterPro"/>
</dbReference>
<name>A0A154KN67_9PROT</name>